<keyword evidence="2" id="KW-0732">Signal</keyword>
<accession>A0A7J6BSW4</accession>
<dbReference type="EMBL" id="JAAMOB010000022">
    <property type="protein sequence ID" value="KAF4097841.1"/>
    <property type="molecule type" value="Genomic_DNA"/>
</dbReference>
<evidence type="ECO:0000313" key="4">
    <source>
        <dbReference type="Proteomes" id="UP000579812"/>
    </source>
</evidence>
<proteinExistence type="predicted"/>
<sequence>MAPVSACHRLLPCLLVWLFIWFSNCGALVVCDRQSLLDIRSTFSNSYNSDVECVFNKPYGSVTTDILECIRCWPLSNPRMKRRRKHGSRGGRTIKLKACLHVGCIPSPFCEPSYAVHGLASPGSGSSMASTCSSPVPALRPLGWPSLDRPSSELAPGVLQPLRKTTVSTLLSSSPGTHADPQSDTGNTYTPPLPLLASPATPWTCEDWWQGVCTGAQTQSPLTTCLINTVGRRTSSGACSNGPQFLY</sequence>
<comment type="caution">
    <text evidence="3">The sequence shown here is derived from an EMBL/GenBank/DDBJ whole genome shotgun (WGS) entry which is preliminary data.</text>
</comment>
<evidence type="ECO:0000256" key="1">
    <source>
        <dbReference type="SAM" id="MobiDB-lite"/>
    </source>
</evidence>
<evidence type="ECO:0000313" key="3">
    <source>
        <dbReference type="EMBL" id="KAF4097841.1"/>
    </source>
</evidence>
<dbReference type="AlphaFoldDB" id="A0A7J6BSW4"/>
<reference evidence="3 4" key="1">
    <citation type="submission" date="2020-04" db="EMBL/GenBank/DDBJ databases">
        <title>Chromosome-level genome assembly of a cyprinid fish Onychostoma macrolepis by integration of Nanopore Sequencing, Bionano and Hi-C technology.</title>
        <authorList>
            <person name="Wang D."/>
        </authorList>
    </citation>
    <scope>NUCLEOTIDE SEQUENCE [LARGE SCALE GENOMIC DNA]</scope>
    <source>
        <strain evidence="3">SWU-2019</strain>
        <tissue evidence="3">Muscle</tissue>
    </source>
</reference>
<keyword evidence="4" id="KW-1185">Reference proteome</keyword>
<organism evidence="3 4">
    <name type="scientific">Onychostoma macrolepis</name>
    <dbReference type="NCBI Taxonomy" id="369639"/>
    <lineage>
        <taxon>Eukaryota</taxon>
        <taxon>Metazoa</taxon>
        <taxon>Chordata</taxon>
        <taxon>Craniata</taxon>
        <taxon>Vertebrata</taxon>
        <taxon>Euteleostomi</taxon>
        <taxon>Actinopterygii</taxon>
        <taxon>Neopterygii</taxon>
        <taxon>Teleostei</taxon>
        <taxon>Ostariophysi</taxon>
        <taxon>Cypriniformes</taxon>
        <taxon>Cyprinidae</taxon>
        <taxon>Acrossocheilinae</taxon>
        <taxon>Onychostoma</taxon>
    </lineage>
</organism>
<protein>
    <submittedName>
        <fullName evidence="3">Uncharacterized protein</fullName>
    </submittedName>
</protein>
<name>A0A7J6BSW4_9TELE</name>
<feature type="region of interest" description="Disordered" evidence="1">
    <location>
        <begin position="169"/>
        <end position="193"/>
    </location>
</feature>
<dbReference type="Proteomes" id="UP000579812">
    <property type="component" value="Unassembled WGS sequence"/>
</dbReference>
<gene>
    <name evidence="3" type="ORF">G5714_021849</name>
</gene>
<feature type="signal peptide" evidence="2">
    <location>
        <begin position="1"/>
        <end position="27"/>
    </location>
</feature>
<evidence type="ECO:0000256" key="2">
    <source>
        <dbReference type="SAM" id="SignalP"/>
    </source>
</evidence>
<feature type="chain" id="PRO_5029702845" evidence="2">
    <location>
        <begin position="28"/>
        <end position="247"/>
    </location>
</feature>
<feature type="compositionally biased region" description="Polar residues" evidence="1">
    <location>
        <begin position="169"/>
        <end position="189"/>
    </location>
</feature>